<dbReference type="GO" id="GO:0003677">
    <property type="term" value="F:DNA binding"/>
    <property type="evidence" value="ECO:0007669"/>
    <property type="project" value="UniProtKB-KW"/>
</dbReference>
<keyword evidence="5" id="KW-0539">Nucleus</keyword>
<protein>
    <recommendedName>
        <fullName evidence="8">TF-B3 domain-containing protein</fullName>
    </recommendedName>
</protein>
<keyword evidence="4" id="KW-0804">Transcription</keyword>
<dbReference type="AlphaFoldDB" id="A0AAV1SK73"/>
<proteinExistence type="predicted"/>
<sequence>MMELINKILTPTDLKNRLAYPTESLWAFPILTEGQTSVHFEARDTAGIDWNLKLSTRTHGHPKPVITGDWLTLVDEKGLAVGDRIILTREVGEGNEVRYNIRTERKIFNVWANVQ</sequence>
<evidence type="ECO:0000256" key="5">
    <source>
        <dbReference type="ARBA" id="ARBA00023242"/>
    </source>
</evidence>
<evidence type="ECO:0000313" key="7">
    <source>
        <dbReference type="Proteomes" id="UP001314170"/>
    </source>
</evidence>
<dbReference type="EMBL" id="CAWUPB010001184">
    <property type="protein sequence ID" value="CAK7351345.1"/>
    <property type="molecule type" value="Genomic_DNA"/>
</dbReference>
<organism evidence="6 7">
    <name type="scientific">Dovyalis caffra</name>
    <dbReference type="NCBI Taxonomy" id="77055"/>
    <lineage>
        <taxon>Eukaryota</taxon>
        <taxon>Viridiplantae</taxon>
        <taxon>Streptophyta</taxon>
        <taxon>Embryophyta</taxon>
        <taxon>Tracheophyta</taxon>
        <taxon>Spermatophyta</taxon>
        <taxon>Magnoliopsida</taxon>
        <taxon>eudicotyledons</taxon>
        <taxon>Gunneridae</taxon>
        <taxon>Pentapetalae</taxon>
        <taxon>rosids</taxon>
        <taxon>fabids</taxon>
        <taxon>Malpighiales</taxon>
        <taxon>Salicaceae</taxon>
        <taxon>Flacourtieae</taxon>
        <taxon>Dovyalis</taxon>
    </lineage>
</organism>
<evidence type="ECO:0008006" key="8">
    <source>
        <dbReference type="Google" id="ProtNLM"/>
    </source>
</evidence>
<evidence type="ECO:0000313" key="6">
    <source>
        <dbReference type="EMBL" id="CAK7351345.1"/>
    </source>
</evidence>
<dbReference type="GO" id="GO:0005634">
    <property type="term" value="C:nucleus"/>
    <property type="evidence" value="ECO:0007669"/>
    <property type="project" value="UniProtKB-SubCell"/>
</dbReference>
<keyword evidence="7" id="KW-1185">Reference proteome</keyword>
<evidence type="ECO:0000256" key="1">
    <source>
        <dbReference type="ARBA" id="ARBA00004123"/>
    </source>
</evidence>
<dbReference type="SUPFAM" id="SSF101936">
    <property type="entry name" value="DNA-binding pseudobarrel domain"/>
    <property type="match status" value="1"/>
</dbReference>
<comment type="subcellular location">
    <subcellularLocation>
        <location evidence="1">Nucleus</location>
    </subcellularLocation>
</comment>
<accession>A0AAV1SK73</accession>
<name>A0AAV1SK73_9ROSI</name>
<dbReference type="InterPro" id="IPR003340">
    <property type="entry name" value="B3_DNA-bd"/>
</dbReference>
<keyword evidence="2" id="KW-0805">Transcription regulation</keyword>
<dbReference type="Gene3D" id="2.40.330.10">
    <property type="entry name" value="DNA-binding pseudobarrel domain"/>
    <property type="match status" value="1"/>
</dbReference>
<reference evidence="6 7" key="1">
    <citation type="submission" date="2024-01" db="EMBL/GenBank/DDBJ databases">
        <authorList>
            <person name="Waweru B."/>
        </authorList>
    </citation>
    <scope>NUCLEOTIDE SEQUENCE [LARGE SCALE GENOMIC DNA]</scope>
</reference>
<evidence type="ECO:0000256" key="2">
    <source>
        <dbReference type="ARBA" id="ARBA00023015"/>
    </source>
</evidence>
<evidence type="ECO:0000256" key="3">
    <source>
        <dbReference type="ARBA" id="ARBA00023125"/>
    </source>
</evidence>
<gene>
    <name evidence="6" type="ORF">DCAF_LOCUS23807</name>
</gene>
<evidence type="ECO:0000256" key="4">
    <source>
        <dbReference type="ARBA" id="ARBA00023163"/>
    </source>
</evidence>
<keyword evidence="3" id="KW-0238">DNA-binding</keyword>
<dbReference type="InterPro" id="IPR015300">
    <property type="entry name" value="DNA-bd_pseudobarrel_sf"/>
</dbReference>
<comment type="caution">
    <text evidence="6">The sequence shown here is derived from an EMBL/GenBank/DDBJ whole genome shotgun (WGS) entry which is preliminary data.</text>
</comment>
<dbReference type="CDD" id="cd10017">
    <property type="entry name" value="B3_DNA"/>
    <property type="match status" value="1"/>
</dbReference>
<dbReference type="Proteomes" id="UP001314170">
    <property type="component" value="Unassembled WGS sequence"/>
</dbReference>